<dbReference type="Proteomes" id="UP000198553">
    <property type="component" value="Unassembled WGS sequence"/>
</dbReference>
<dbReference type="STRING" id="930146.SAMN05192533_11737"/>
<evidence type="ECO:0000256" key="1">
    <source>
        <dbReference type="SAM" id="Coils"/>
    </source>
</evidence>
<dbReference type="AlphaFoldDB" id="A0A1H8IGJ3"/>
<keyword evidence="3" id="KW-1185">Reference proteome</keyword>
<dbReference type="EMBL" id="FOBW01000017">
    <property type="protein sequence ID" value="SEN67402.1"/>
    <property type="molecule type" value="Genomic_DNA"/>
</dbReference>
<evidence type="ECO:0000313" key="2">
    <source>
        <dbReference type="EMBL" id="SEN67402.1"/>
    </source>
</evidence>
<organism evidence="2 3">
    <name type="scientific">Mesobacillus persicus</name>
    <dbReference type="NCBI Taxonomy" id="930146"/>
    <lineage>
        <taxon>Bacteria</taxon>
        <taxon>Bacillati</taxon>
        <taxon>Bacillota</taxon>
        <taxon>Bacilli</taxon>
        <taxon>Bacillales</taxon>
        <taxon>Bacillaceae</taxon>
        <taxon>Mesobacillus</taxon>
    </lineage>
</organism>
<gene>
    <name evidence="2" type="ORF">SAMN05192533_11737</name>
</gene>
<protein>
    <submittedName>
        <fullName evidence="2">Uncharacterized protein</fullName>
    </submittedName>
</protein>
<proteinExistence type="predicted"/>
<dbReference type="RefSeq" id="WP_090749381.1">
    <property type="nucleotide sequence ID" value="NZ_FOBW01000017.1"/>
</dbReference>
<accession>A0A1H8IGJ3</accession>
<name>A0A1H8IGJ3_9BACI</name>
<keyword evidence="1" id="KW-0175">Coiled coil</keyword>
<evidence type="ECO:0000313" key="3">
    <source>
        <dbReference type="Proteomes" id="UP000198553"/>
    </source>
</evidence>
<reference evidence="3" key="1">
    <citation type="submission" date="2016-10" db="EMBL/GenBank/DDBJ databases">
        <authorList>
            <person name="Varghese N."/>
            <person name="Submissions S."/>
        </authorList>
    </citation>
    <scope>NUCLEOTIDE SEQUENCE [LARGE SCALE GENOMIC DNA]</scope>
    <source>
        <strain evidence="3">B48,IBRC-M 10115,DSM 25386,CECT 8001</strain>
    </source>
</reference>
<feature type="coiled-coil region" evidence="1">
    <location>
        <begin position="3"/>
        <end position="35"/>
    </location>
</feature>
<sequence length="110" mass="12900">MCKKGEKTAIKHIEAEKEEAERKRKEDEFNKIQADLAWEKVKNAYLLYHGRSMPSKFDKPLYTIYLEPVLYQMINNGLDVNVTRSFGRYKSNYFSNSGCMLINGIRIIDN</sequence>